<dbReference type="EMBL" id="JABMCG010000063">
    <property type="protein sequence ID" value="NUU26897.1"/>
    <property type="molecule type" value="Genomic_DNA"/>
</dbReference>
<dbReference type="InterPro" id="IPR003325">
    <property type="entry name" value="TerD"/>
</dbReference>
<dbReference type="Pfam" id="PF02342">
    <property type="entry name" value="TerD"/>
    <property type="match status" value="1"/>
</dbReference>
<protein>
    <submittedName>
        <fullName evidence="3">TerD family protein</fullName>
    </submittedName>
</protein>
<organism evidence="3 4">
    <name type="scientific">Curtobacterium citreum</name>
    <dbReference type="NCBI Taxonomy" id="2036"/>
    <lineage>
        <taxon>Bacteria</taxon>
        <taxon>Bacillati</taxon>
        <taxon>Actinomycetota</taxon>
        <taxon>Actinomycetes</taxon>
        <taxon>Micrococcales</taxon>
        <taxon>Microbacteriaceae</taxon>
        <taxon>Curtobacterium</taxon>
    </lineage>
</organism>
<evidence type="ECO:0000313" key="3">
    <source>
        <dbReference type="EMBL" id="NUU26897.1"/>
    </source>
</evidence>
<dbReference type="RefSeq" id="WP_174777170.1">
    <property type="nucleotide sequence ID" value="NZ_BAAAWP010000001.1"/>
</dbReference>
<dbReference type="PANTHER" id="PTHR32097:SF4">
    <property type="entry name" value="GENERAL STRESS PROTEIN 16U"/>
    <property type="match status" value="1"/>
</dbReference>
<evidence type="ECO:0000256" key="1">
    <source>
        <dbReference type="ARBA" id="ARBA00008775"/>
    </source>
</evidence>
<dbReference type="Proteomes" id="UP000539146">
    <property type="component" value="Unassembled WGS sequence"/>
</dbReference>
<reference evidence="3 4" key="1">
    <citation type="submission" date="2020-05" db="EMBL/GenBank/DDBJ databases">
        <title>Genome Sequencing of Type Strains.</title>
        <authorList>
            <person name="Lemaire J.F."/>
            <person name="Inderbitzin P."/>
            <person name="Gregorio O.A."/>
            <person name="Collins S.B."/>
            <person name="Wespe N."/>
            <person name="Knight-Connoni V."/>
        </authorList>
    </citation>
    <scope>NUCLEOTIDE SEQUENCE [LARGE SCALE GENOMIC DNA]</scope>
    <source>
        <strain evidence="3 4">DSM 20512</strain>
    </source>
</reference>
<comment type="similarity">
    <text evidence="1">Belongs to the CAPAB/TerDEXZ family.</text>
</comment>
<name>A0A850DN92_9MICO</name>
<dbReference type="Gene3D" id="2.60.60.30">
    <property type="entry name" value="sav2460 like domains"/>
    <property type="match status" value="1"/>
</dbReference>
<dbReference type="AlphaFoldDB" id="A0A850DN92"/>
<accession>A0A850DN92</accession>
<sequence>MSGRLVPGANAALTAENPGLTAVVVGIAWDQIVSRGPSAELVPVALVCGADGLVLSDEDLVFFNQLESADASVAYLDESDDEEIDVDLGSVPDVVDKIVFAVYLDPDRRSPGDLGSVRSMSIRVSAPDGRELVSFALPSDRNHTIDAVILGELYRHRTDWKFRAVGQGYTTGLTGLRNDHGIGRRR</sequence>
<proteinExistence type="inferred from homology"/>
<comment type="caution">
    <text evidence="3">The sequence shown here is derived from an EMBL/GenBank/DDBJ whole genome shotgun (WGS) entry which is preliminary data.</text>
</comment>
<gene>
    <name evidence="3" type="ORF">HP467_02045</name>
</gene>
<dbReference type="CDD" id="cd06974">
    <property type="entry name" value="TerD_like"/>
    <property type="match status" value="1"/>
</dbReference>
<evidence type="ECO:0000259" key="2">
    <source>
        <dbReference type="Pfam" id="PF02342"/>
    </source>
</evidence>
<feature type="domain" description="TerD" evidence="2">
    <location>
        <begin position="1"/>
        <end position="179"/>
    </location>
</feature>
<dbReference type="PANTHER" id="PTHR32097">
    <property type="entry name" value="CAMP-BINDING PROTEIN 1-RELATED"/>
    <property type="match status" value="1"/>
</dbReference>
<evidence type="ECO:0000313" key="4">
    <source>
        <dbReference type="Proteomes" id="UP000539146"/>
    </source>
</evidence>
<dbReference type="InterPro" id="IPR051324">
    <property type="entry name" value="Stress/Tellurium_Resist"/>
</dbReference>